<dbReference type="PANTHER" id="PTHR47272">
    <property type="entry name" value="DDE_TNP_1_7 DOMAIN-CONTAINING PROTEIN"/>
    <property type="match status" value="1"/>
</dbReference>
<name>A0A0V0RE30_9BILA</name>
<keyword evidence="2" id="KW-1185">Reference proteome</keyword>
<organism evidence="1 2">
    <name type="scientific">Trichinella nelsoni</name>
    <dbReference type="NCBI Taxonomy" id="6336"/>
    <lineage>
        <taxon>Eukaryota</taxon>
        <taxon>Metazoa</taxon>
        <taxon>Ecdysozoa</taxon>
        <taxon>Nematoda</taxon>
        <taxon>Enoplea</taxon>
        <taxon>Dorylaimia</taxon>
        <taxon>Trichinellida</taxon>
        <taxon>Trichinellidae</taxon>
        <taxon>Trichinella</taxon>
    </lineage>
</organism>
<reference evidence="1 2" key="1">
    <citation type="submission" date="2015-01" db="EMBL/GenBank/DDBJ databases">
        <title>Evolution of Trichinella species and genotypes.</title>
        <authorList>
            <person name="Korhonen P.K."/>
            <person name="Edoardo P."/>
            <person name="Giuseppe L.R."/>
            <person name="Gasser R.B."/>
        </authorList>
    </citation>
    <scope>NUCLEOTIDE SEQUENCE [LARGE SCALE GENOMIC DNA]</scope>
    <source>
        <strain evidence="1">ISS37</strain>
    </source>
</reference>
<evidence type="ECO:0000313" key="2">
    <source>
        <dbReference type="Proteomes" id="UP000054630"/>
    </source>
</evidence>
<dbReference type="OrthoDB" id="5936103at2759"/>
<dbReference type="STRING" id="6336.A0A0V0RE30"/>
<dbReference type="EMBL" id="JYDL01000362">
    <property type="protein sequence ID" value="KRX12501.1"/>
    <property type="molecule type" value="Genomic_DNA"/>
</dbReference>
<gene>
    <name evidence="1" type="ORF">T07_10107</name>
</gene>
<dbReference type="Proteomes" id="UP000054630">
    <property type="component" value="Unassembled WGS sequence"/>
</dbReference>
<sequence length="215" mass="24711">MIPVVNVASCRMGEWNGSRMQREWKTERIVAYVSRTRMYCATQKEILGLAWAMREYLPVDLQLKLLKKDIHRISRVRRSKLKKAPLQTEKCLKNAGQGAIHVCTTAENNLCTVRWHDSASEFLWTIHVAVVNRRLQYKTDLKTSEAASGSQKDLMQFTLDVAEGLTKVNKAYPKISHRCMSQTVNVKTSRRRARRPELSTATRLDQVAQLPEVIQ</sequence>
<accession>A0A0V0RE30</accession>
<dbReference type="AlphaFoldDB" id="A0A0V0RE30"/>
<comment type="caution">
    <text evidence="1">The sequence shown here is derived from an EMBL/GenBank/DDBJ whole genome shotgun (WGS) entry which is preliminary data.</text>
</comment>
<proteinExistence type="predicted"/>
<evidence type="ECO:0008006" key="3">
    <source>
        <dbReference type="Google" id="ProtNLM"/>
    </source>
</evidence>
<evidence type="ECO:0000313" key="1">
    <source>
        <dbReference type="EMBL" id="KRX12501.1"/>
    </source>
</evidence>
<protein>
    <recommendedName>
        <fullName evidence="3">PiggyBac transposable element-derived protein domain-containing protein</fullName>
    </recommendedName>
</protein>